<dbReference type="AlphaFoldDB" id="A0A7Z0IJG4"/>
<keyword evidence="2" id="KW-0503">Monooxygenase</keyword>
<dbReference type="SUPFAM" id="SSF51679">
    <property type="entry name" value="Bacterial luciferase-like"/>
    <property type="match status" value="1"/>
</dbReference>
<dbReference type="EMBL" id="JACBZS010000001">
    <property type="protein sequence ID" value="NYI69530.1"/>
    <property type="molecule type" value="Genomic_DNA"/>
</dbReference>
<gene>
    <name evidence="2" type="ORF">GGQ54_000090</name>
</gene>
<dbReference type="InterPro" id="IPR036661">
    <property type="entry name" value="Luciferase-like_sf"/>
</dbReference>
<dbReference type="GO" id="GO:0004497">
    <property type="term" value="F:monooxygenase activity"/>
    <property type="evidence" value="ECO:0007669"/>
    <property type="project" value="UniProtKB-KW"/>
</dbReference>
<dbReference type="PANTHER" id="PTHR43244">
    <property type="match status" value="1"/>
</dbReference>
<proteinExistence type="predicted"/>
<keyword evidence="2" id="KW-0560">Oxidoreductase</keyword>
<dbReference type="InterPro" id="IPR050564">
    <property type="entry name" value="F420-G6PD/mer"/>
</dbReference>
<dbReference type="InterPro" id="IPR011251">
    <property type="entry name" value="Luciferase-like_dom"/>
</dbReference>
<name>A0A7Z0IJG4_9ACTN</name>
<dbReference type="CDD" id="cd01097">
    <property type="entry name" value="Tetrahydromethanopterin_reductase"/>
    <property type="match status" value="1"/>
</dbReference>
<comment type="caution">
    <text evidence="2">The sequence shown here is derived from an EMBL/GenBank/DDBJ whole genome shotgun (WGS) entry which is preliminary data.</text>
</comment>
<dbReference type="Proteomes" id="UP000527616">
    <property type="component" value="Unassembled WGS sequence"/>
</dbReference>
<evidence type="ECO:0000313" key="2">
    <source>
        <dbReference type="EMBL" id="NYI69530.1"/>
    </source>
</evidence>
<sequence length="276" mass="28956">MRTWGVARRDHSVDDIVTVARAAESAGASYLLLPETGLSGDEGRDPFLVAAAALTATERLVVATAVAVAPARPARLTAVQAATLAELSGGRFVLGLGTSHHRVLERLGLPIPERPLSELRDYVAAVRDNRPAFGSATPIWIGALGPKMIEFAVTDTDGVVLNWLTPETAAAPAALARDGGAESALIMRTGPYAKVSGDAAAYLAMPNYARQFARIQITEPEQLVAQTCVSEPDDALIVERLHAYADAGISIPCVYPVGRDADATGGLLARVGRRLA</sequence>
<dbReference type="GO" id="GO:0016705">
    <property type="term" value="F:oxidoreductase activity, acting on paired donors, with incorporation or reduction of molecular oxygen"/>
    <property type="evidence" value="ECO:0007669"/>
    <property type="project" value="InterPro"/>
</dbReference>
<organism evidence="2 3">
    <name type="scientific">Naumannella cuiyingiana</name>
    <dbReference type="NCBI Taxonomy" id="1347891"/>
    <lineage>
        <taxon>Bacteria</taxon>
        <taxon>Bacillati</taxon>
        <taxon>Actinomycetota</taxon>
        <taxon>Actinomycetes</taxon>
        <taxon>Propionibacteriales</taxon>
        <taxon>Propionibacteriaceae</taxon>
        <taxon>Naumannella</taxon>
    </lineage>
</organism>
<dbReference type="Pfam" id="PF00296">
    <property type="entry name" value="Bac_luciferase"/>
    <property type="match status" value="1"/>
</dbReference>
<accession>A0A7Z0IJG4</accession>
<dbReference type="Gene3D" id="3.20.20.30">
    <property type="entry name" value="Luciferase-like domain"/>
    <property type="match status" value="2"/>
</dbReference>
<protein>
    <submittedName>
        <fullName evidence="2">Alkanesulfonate monooxygenase SsuD/methylene tetrahydromethanopterin reductase-like flavin-dependent oxidoreductase (Luciferase family)</fullName>
    </submittedName>
</protein>
<dbReference type="PANTHER" id="PTHR43244:SF2">
    <property type="entry name" value="CONSERVED HYPOTHETICAL ALANINE AND PROLINE-RICH PROTEIN"/>
    <property type="match status" value="1"/>
</dbReference>
<dbReference type="RefSeq" id="WP_179443593.1">
    <property type="nucleotide sequence ID" value="NZ_JACBZS010000001.1"/>
</dbReference>
<feature type="domain" description="Luciferase-like" evidence="1">
    <location>
        <begin position="12"/>
        <end position="183"/>
    </location>
</feature>
<evidence type="ECO:0000259" key="1">
    <source>
        <dbReference type="Pfam" id="PF00296"/>
    </source>
</evidence>
<keyword evidence="3" id="KW-1185">Reference proteome</keyword>
<reference evidence="2 3" key="1">
    <citation type="submission" date="2020-07" db="EMBL/GenBank/DDBJ databases">
        <title>Sequencing the genomes of 1000 actinobacteria strains.</title>
        <authorList>
            <person name="Klenk H.-P."/>
        </authorList>
    </citation>
    <scope>NUCLEOTIDE SEQUENCE [LARGE SCALE GENOMIC DNA]</scope>
    <source>
        <strain evidence="2 3">DSM 103164</strain>
    </source>
</reference>
<evidence type="ECO:0000313" key="3">
    <source>
        <dbReference type="Proteomes" id="UP000527616"/>
    </source>
</evidence>